<dbReference type="KEGG" id="ave:Arcve_1399"/>
<feature type="region of interest" description="Disordered" evidence="1">
    <location>
        <begin position="104"/>
        <end position="131"/>
    </location>
</feature>
<dbReference type="eggNOG" id="arCOG06890">
    <property type="taxonomic scope" value="Archaea"/>
</dbReference>
<proteinExistence type="predicted"/>
<dbReference type="STRING" id="693661.Arcve_1399"/>
<evidence type="ECO:0000256" key="1">
    <source>
        <dbReference type="SAM" id="MobiDB-lite"/>
    </source>
</evidence>
<dbReference type="EMBL" id="CP002588">
    <property type="protein sequence ID" value="AEA47403.1"/>
    <property type="molecule type" value="Genomic_DNA"/>
</dbReference>
<organism evidence="2 3">
    <name type="scientific">Archaeoglobus veneficus (strain DSM 11195 / SNP6)</name>
    <dbReference type="NCBI Taxonomy" id="693661"/>
    <lineage>
        <taxon>Archaea</taxon>
        <taxon>Methanobacteriati</taxon>
        <taxon>Methanobacteriota</taxon>
        <taxon>Archaeoglobi</taxon>
        <taxon>Archaeoglobales</taxon>
        <taxon>Archaeoglobaceae</taxon>
        <taxon>Archaeoglobus</taxon>
    </lineage>
</organism>
<gene>
    <name evidence="2" type="ordered locus">Arcve_1399</name>
</gene>
<dbReference type="AlphaFoldDB" id="F2KNS6"/>
<protein>
    <submittedName>
        <fullName evidence="2">Uncharacterized protein</fullName>
    </submittedName>
</protein>
<keyword evidence="3" id="KW-1185">Reference proteome</keyword>
<dbReference type="GeneID" id="10394522"/>
<accession>F2KNS6</accession>
<sequence>MAGREFELPGSFDQPFDRDILLERLERKLAEKEKELEEMKRMVINDDKIAEIKSEILSELRSEFRKVTELEAKVVELSKTVESLMSEVLYLKAELRKEYSIDRIERRERPEEETTDTEEESEDEGEIIVCD</sequence>
<feature type="compositionally biased region" description="Acidic residues" evidence="1">
    <location>
        <begin position="113"/>
        <end position="131"/>
    </location>
</feature>
<evidence type="ECO:0000313" key="3">
    <source>
        <dbReference type="Proteomes" id="UP000008136"/>
    </source>
</evidence>
<dbReference type="RefSeq" id="WP_013684064.1">
    <property type="nucleotide sequence ID" value="NC_015320.1"/>
</dbReference>
<name>F2KNS6_ARCVS</name>
<reference evidence="2 3" key="1">
    <citation type="submission" date="2011-03" db="EMBL/GenBank/DDBJ databases">
        <title>The complete genome of Archaeoglobus veneficus SNP6.</title>
        <authorList>
            <consortium name="US DOE Joint Genome Institute (JGI-PGF)"/>
            <person name="Lucas S."/>
            <person name="Copeland A."/>
            <person name="Lapidus A."/>
            <person name="Bruce D."/>
            <person name="Goodwin L."/>
            <person name="Pitluck S."/>
            <person name="Kyrpides N."/>
            <person name="Mavromatis K."/>
            <person name="Pagani I."/>
            <person name="Ivanova N."/>
            <person name="Mikhailova N."/>
            <person name="Lu M."/>
            <person name="Detter J.C."/>
            <person name="Tapia R."/>
            <person name="Han C."/>
            <person name="Land M."/>
            <person name="Hauser L."/>
            <person name="Markowitz V."/>
            <person name="Cheng J.-F."/>
            <person name="Hugenholtz P."/>
            <person name="Woyke T."/>
            <person name="Wu D."/>
            <person name="Spring S."/>
            <person name="Brambilla E."/>
            <person name="Klenk H.-P."/>
            <person name="Eisen J.A."/>
        </authorList>
    </citation>
    <scope>NUCLEOTIDE SEQUENCE [LARGE SCALE GENOMIC DNA]</scope>
    <source>
        <strain>SNP6</strain>
    </source>
</reference>
<evidence type="ECO:0000313" key="2">
    <source>
        <dbReference type="EMBL" id="AEA47403.1"/>
    </source>
</evidence>
<dbReference type="Proteomes" id="UP000008136">
    <property type="component" value="Chromosome"/>
</dbReference>
<dbReference type="HOGENOM" id="CLU_158385_0_0_2"/>